<sequence>MIRFPGVGDVCPSGRERVRTMQRVRRLASVVVVASLAVAGLSACRSEPSVAAYLGDSRLTEARVQDVWDEAHDAVVKAARSTPGTPATMAVTRTDVVRTLISADVLAKVAKAKSVSLPAEMNLEEYASSLHVPATTEFVRLYAEADTYVRVLRQGITSPAALSDADLREIFEVLAANGQIQEGSSFEQFKTSLPDSNKQLVQTATAVRTEIAEVAKPLDIKVNPRYQPLGIPVLQFQTANGEVRPLVSVPLGDDESAPVSAS</sequence>
<evidence type="ECO:0000313" key="1">
    <source>
        <dbReference type="EMBL" id="GIE09879.1"/>
    </source>
</evidence>
<protein>
    <submittedName>
        <fullName evidence="1">Uncharacterized protein</fullName>
    </submittedName>
</protein>
<dbReference type="EMBL" id="BOMM01000012">
    <property type="protein sequence ID" value="GIE09879.1"/>
    <property type="molecule type" value="Genomic_DNA"/>
</dbReference>
<reference evidence="1" key="1">
    <citation type="submission" date="2021-01" db="EMBL/GenBank/DDBJ databases">
        <title>Whole genome shotgun sequence of Actinoplanes ferrugineus NBRC 15555.</title>
        <authorList>
            <person name="Komaki H."/>
            <person name="Tamura T."/>
        </authorList>
    </citation>
    <scope>NUCLEOTIDE SEQUENCE</scope>
    <source>
        <strain evidence="1">NBRC 15555</strain>
    </source>
</reference>
<comment type="caution">
    <text evidence="1">The sequence shown here is derived from an EMBL/GenBank/DDBJ whole genome shotgun (WGS) entry which is preliminary data.</text>
</comment>
<dbReference type="AlphaFoldDB" id="A0A919IZZ8"/>
<dbReference type="Proteomes" id="UP000598174">
    <property type="component" value="Unassembled WGS sequence"/>
</dbReference>
<gene>
    <name evidence="1" type="ORF">Afe05nite_17190</name>
</gene>
<accession>A0A919IZZ8</accession>
<keyword evidence="2" id="KW-1185">Reference proteome</keyword>
<name>A0A919IZZ8_9ACTN</name>
<organism evidence="1 2">
    <name type="scientific">Paractinoplanes ferrugineus</name>
    <dbReference type="NCBI Taxonomy" id="113564"/>
    <lineage>
        <taxon>Bacteria</taxon>
        <taxon>Bacillati</taxon>
        <taxon>Actinomycetota</taxon>
        <taxon>Actinomycetes</taxon>
        <taxon>Micromonosporales</taxon>
        <taxon>Micromonosporaceae</taxon>
        <taxon>Paractinoplanes</taxon>
    </lineage>
</organism>
<evidence type="ECO:0000313" key="2">
    <source>
        <dbReference type="Proteomes" id="UP000598174"/>
    </source>
</evidence>
<proteinExistence type="predicted"/>